<keyword evidence="1 3" id="KW-0732">Signal</keyword>
<comment type="caution">
    <text evidence="5">The sequence shown here is derived from an EMBL/GenBank/DDBJ whole genome shotgun (WGS) entry which is preliminary data.</text>
</comment>
<dbReference type="InterPro" id="IPR011250">
    <property type="entry name" value="OMP/PagP_B-barrel"/>
</dbReference>
<feature type="chain" id="PRO_5037562268" evidence="3">
    <location>
        <begin position="22"/>
        <end position="197"/>
    </location>
</feature>
<feature type="domain" description="Outer membrane protein beta-barrel" evidence="4">
    <location>
        <begin position="37"/>
        <end position="197"/>
    </location>
</feature>
<feature type="compositionally biased region" description="Low complexity" evidence="2">
    <location>
        <begin position="24"/>
        <end position="36"/>
    </location>
</feature>
<dbReference type="Gene3D" id="2.40.160.10">
    <property type="entry name" value="Porin"/>
    <property type="match status" value="1"/>
</dbReference>
<gene>
    <name evidence="5" type="ORF">HAT86_09710</name>
</gene>
<evidence type="ECO:0000313" key="5">
    <source>
        <dbReference type="EMBL" id="NHQ74739.1"/>
    </source>
</evidence>
<dbReference type="Pfam" id="PF13505">
    <property type="entry name" value="OMP_b-brl"/>
    <property type="match status" value="1"/>
</dbReference>
<protein>
    <submittedName>
        <fullName evidence="5">Porin family protein</fullName>
    </submittedName>
</protein>
<accession>A0A967BCT4</accession>
<dbReference type="EMBL" id="JAAORB010000017">
    <property type="protein sequence ID" value="NHQ74739.1"/>
    <property type="molecule type" value="Genomic_DNA"/>
</dbReference>
<dbReference type="RefSeq" id="WP_167196534.1">
    <property type="nucleotide sequence ID" value="NZ_JAAORB010000017.1"/>
</dbReference>
<feature type="signal peptide" evidence="3">
    <location>
        <begin position="1"/>
        <end position="21"/>
    </location>
</feature>
<dbReference type="InterPro" id="IPR027385">
    <property type="entry name" value="Beta-barrel_OMP"/>
</dbReference>
<dbReference type="InterPro" id="IPR023614">
    <property type="entry name" value="Porin_dom_sf"/>
</dbReference>
<dbReference type="SUPFAM" id="SSF56925">
    <property type="entry name" value="OMPA-like"/>
    <property type="match status" value="1"/>
</dbReference>
<dbReference type="AlphaFoldDB" id="A0A967BCT4"/>
<evidence type="ECO:0000256" key="3">
    <source>
        <dbReference type="SAM" id="SignalP"/>
    </source>
</evidence>
<name>A0A967BCT4_9RHOB</name>
<proteinExistence type="predicted"/>
<sequence length="197" mass="20255">MLKYSTLIAATLATASGPALAGSATSPAPEPEITAPAPAPAPASPNWTGGYVGGQFGYGNADTNAPGVDGDGAIGGLTAGYDYDFGQWVIGGGLDYDWADISLGAGNPDLENIFRVKLRGGYKIGNGLLYGTGGWAQADTDTLGDDDGYFVGAGYEHMVTQNFSLGGEALYHEFSNFGTSTTDLDATTVQVRGTFRF</sequence>
<dbReference type="Proteomes" id="UP000639775">
    <property type="component" value="Unassembled WGS sequence"/>
</dbReference>
<evidence type="ECO:0000256" key="2">
    <source>
        <dbReference type="SAM" id="MobiDB-lite"/>
    </source>
</evidence>
<organism evidence="5 6">
    <name type="scientific">Roseovarius gahaiensis</name>
    <dbReference type="NCBI Taxonomy" id="2716691"/>
    <lineage>
        <taxon>Bacteria</taxon>
        <taxon>Pseudomonadati</taxon>
        <taxon>Pseudomonadota</taxon>
        <taxon>Alphaproteobacteria</taxon>
        <taxon>Rhodobacterales</taxon>
        <taxon>Roseobacteraceae</taxon>
        <taxon>Roseovarius</taxon>
    </lineage>
</organism>
<keyword evidence="6" id="KW-1185">Reference proteome</keyword>
<evidence type="ECO:0000259" key="4">
    <source>
        <dbReference type="Pfam" id="PF13505"/>
    </source>
</evidence>
<reference evidence="5" key="1">
    <citation type="submission" date="2020-03" db="EMBL/GenBank/DDBJ databases">
        <title>Roseovarius gahaiensis sp. nov., isolated from Gahai Saline Lake, China.</title>
        <authorList>
            <person name="Sun X."/>
        </authorList>
    </citation>
    <scope>NUCLEOTIDE SEQUENCE</scope>
    <source>
        <strain evidence="5">GH877</strain>
    </source>
</reference>
<evidence type="ECO:0000256" key="1">
    <source>
        <dbReference type="ARBA" id="ARBA00022729"/>
    </source>
</evidence>
<evidence type="ECO:0000313" key="6">
    <source>
        <dbReference type="Proteomes" id="UP000639775"/>
    </source>
</evidence>
<feature type="region of interest" description="Disordered" evidence="2">
    <location>
        <begin position="18"/>
        <end position="46"/>
    </location>
</feature>